<organism evidence="1">
    <name type="scientific">hydrothermal vent metagenome</name>
    <dbReference type="NCBI Taxonomy" id="652676"/>
    <lineage>
        <taxon>unclassified sequences</taxon>
        <taxon>metagenomes</taxon>
        <taxon>ecological metagenomes</taxon>
    </lineage>
</organism>
<protein>
    <recommendedName>
        <fullName evidence="2">Porin domain-containing protein</fullName>
    </recommendedName>
</protein>
<proteinExistence type="predicted"/>
<evidence type="ECO:0000313" key="1">
    <source>
        <dbReference type="EMBL" id="VAX19035.1"/>
    </source>
</evidence>
<gene>
    <name evidence="1" type="ORF">MNBD_NITROSPINAE03-919</name>
</gene>
<accession>A0A3B1CJN3</accession>
<evidence type="ECO:0008006" key="2">
    <source>
        <dbReference type="Google" id="ProtNLM"/>
    </source>
</evidence>
<reference evidence="1" key="1">
    <citation type="submission" date="2018-06" db="EMBL/GenBank/DDBJ databases">
        <authorList>
            <person name="Zhirakovskaya E."/>
        </authorList>
    </citation>
    <scope>NUCLEOTIDE SEQUENCE</scope>
</reference>
<sequence length="416" mass="45844">MRRKALIVSVASFILFFAAGRADAFYEWNDGSSSADMRGFIRLTGAALRNPDNRMIYPNKTDTSAWAIARLLFFGKVGDRLSMELNAYNLVVNNSSKGAFSQDTTTTGAERSAWLETRYLDEKNNSGLAGIDRLNMTLSFDRVDIKLGRQPVNFATAFYFTPNDFFAPFSAQTFFRTYKPGVDAARIEIRLGALTQLTFLGVLGYSANGSTSNGYSGQISSIRSSSLARLSTVIADFELTALGGSVRDSTIIGGSAQGEIFGGWLSIRAEGHHAKPDDSAKKSSEEFVLEVERRFNRKLTATAVYFYHGAGKNSADEYLELLRDSGAQNLYMGKRYMAIGVSYEYSPLTTLQAVAIVNATDNSRFVSFYSVHSLADETELSLSFSIPQGAAPDNMNIRSEYGAYPYFIGLELRSYF</sequence>
<dbReference type="EMBL" id="UOGB01000131">
    <property type="protein sequence ID" value="VAX19035.1"/>
    <property type="molecule type" value="Genomic_DNA"/>
</dbReference>
<dbReference type="AlphaFoldDB" id="A0A3B1CJN3"/>
<name>A0A3B1CJN3_9ZZZZ</name>